<dbReference type="InterPro" id="IPR017451">
    <property type="entry name" value="F-box-assoc_interact_dom"/>
</dbReference>
<accession>V4KKD5</accession>
<dbReference type="EMBL" id="KI517809">
    <property type="protein sequence ID" value="ESQ30387.1"/>
    <property type="molecule type" value="Genomic_DNA"/>
</dbReference>
<dbReference type="InterPro" id="IPR013187">
    <property type="entry name" value="F-box-assoc_dom_typ3"/>
</dbReference>
<dbReference type="NCBIfam" id="TIGR01640">
    <property type="entry name" value="F_box_assoc_1"/>
    <property type="match status" value="1"/>
</dbReference>
<dbReference type="Gene3D" id="1.20.1280.50">
    <property type="match status" value="1"/>
</dbReference>
<dbReference type="InterPro" id="IPR036047">
    <property type="entry name" value="F-box-like_dom_sf"/>
</dbReference>
<organism evidence="3 4">
    <name type="scientific">Eutrema salsugineum</name>
    <name type="common">Saltwater cress</name>
    <name type="synonym">Sisymbrium salsugineum</name>
    <dbReference type="NCBI Taxonomy" id="72664"/>
    <lineage>
        <taxon>Eukaryota</taxon>
        <taxon>Viridiplantae</taxon>
        <taxon>Streptophyta</taxon>
        <taxon>Embryophyta</taxon>
        <taxon>Tracheophyta</taxon>
        <taxon>Spermatophyta</taxon>
        <taxon>Magnoliopsida</taxon>
        <taxon>eudicotyledons</taxon>
        <taxon>Gunneridae</taxon>
        <taxon>Pentapetalae</taxon>
        <taxon>rosids</taxon>
        <taxon>malvids</taxon>
        <taxon>Brassicales</taxon>
        <taxon>Brassicaceae</taxon>
        <taxon>Eutremeae</taxon>
        <taxon>Eutrema</taxon>
    </lineage>
</organism>
<feature type="compositionally biased region" description="Basic and acidic residues" evidence="1">
    <location>
        <begin position="1"/>
        <end position="11"/>
    </location>
</feature>
<dbReference type="STRING" id="72664.V4KKD5"/>
<dbReference type="PANTHER" id="PTHR31111">
    <property type="entry name" value="BNAA05G37150D PROTEIN-RELATED"/>
    <property type="match status" value="1"/>
</dbReference>
<dbReference type="InterPro" id="IPR001810">
    <property type="entry name" value="F-box_dom"/>
</dbReference>
<evidence type="ECO:0000313" key="3">
    <source>
        <dbReference type="EMBL" id="ESQ30387.1"/>
    </source>
</evidence>
<dbReference type="SUPFAM" id="SSF50969">
    <property type="entry name" value="YVTN repeat-like/Quinoprotein amine dehydrogenase"/>
    <property type="match status" value="1"/>
</dbReference>
<name>V4KKD5_EUTSA</name>
<dbReference type="Proteomes" id="UP000030689">
    <property type="component" value="Unassembled WGS sequence"/>
</dbReference>
<gene>
    <name evidence="3" type="ORF">EUTSA_v10012059mg</name>
</gene>
<evidence type="ECO:0000256" key="1">
    <source>
        <dbReference type="SAM" id="MobiDB-lite"/>
    </source>
</evidence>
<dbReference type="Gramene" id="ESQ30387">
    <property type="protein sequence ID" value="ESQ30387"/>
    <property type="gene ID" value="EUTSA_v10012059mg"/>
</dbReference>
<keyword evidence="4" id="KW-1185">Reference proteome</keyword>
<dbReference type="OMA" id="RSMWVLE"/>
<dbReference type="AlphaFoldDB" id="V4KKD5"/>
<proteinExistence type="predicted"/>
<dbReference type="PANTHER" id="PTHR31111:SF42">
    <property type="entry name" value="F-BOX DOMAIN-CONTAINING PROTEIN"/>
    <property type="match status" value="1"/>
</dbReference>
<dbReference type="OrthoDB" id="1107590at2759"/>
<protein>
    <recommendedName>
        <fullName evidence="2">F-box domain-containing protein</fullName>
    </recommendedName>
</protein>
<dbReference type="SUPFAM" id="SSF81383">
    <property type="entry name" value="F-box domain"/>
    <property type="match status" value="1"/>
</dbReference>
<dbReference type="Pfam" id="PF00646">
    <property type="entry name" value="F-box"/>
    <property type="match status" value="1"/>
</dbReference>
<evidence type="ECO:0000313" key="4">
    <source>
        <dbReference type="Proteomes" id="UP000030689"/>
    </source>
</evidence>
<dbReference type="PROSITE" id="PS50181">
    <property type="entry name" value="FBOX"/>
    <property type="match status" value="1"/>
</dbReference>
<reference evidence="3 4" key="1">
    <citation type="journal article" date="2013" name="Front. Plant Sci.">
        <title>The Reference Genome of the Halophytic Plant Eutrema salsugineum.</title>
        <authorList>
            <person name="Yang R."/>
            <person name="Jarvis D.E."/>
            <person name="Chen H."/>
            <person name="Beilstein M.A."/>
            <person name="Grimwood J."/>
            <person name="Jenkins J."/>
            <person name="Shu S."/>
            <person name="Prochnik S."/>
            <person name="Xin M."/>
            <person name="Ma C."/>
            <person name="Schmutz J."/>
            <person name="Wing R.A."/>
            <person name="Mitchell-Olds T."/>
            <person name="Schumaker K.S."/>
            <person name="Wang X."/>
        </authorList>
    </citation>
    <scope>NUCLEOTIDE SEQUENCE [LARGE SCALE GENOMIC DNA]</scope>
</reference>
<feature type="region of interest" description="Disordered" evidence="1">
    <location>
        <begin position="1"/>
        <end position="28"/>
    </location>
</feature>
<feature type="compositionally biased region" description="Low complexity" evidence="1">
    <location>
        <begin position="19"/>
        <end position="28"/>
    </location>
</feature>
<evidence type="ECO:0000259" key="2">
    <source>
        <dbReference type="PROSITE" id="PS50181"/>
    </source>
</evidence>
<dbReference type="Pfam" id="PF08268">
    <property type="entry name" value="FBA_3"/>
    <property type="match status" value="1"/>
</dbReference>
<dbReference type="KEGG" id="eus:EUTSA_v10012059mg"/>
<feature type="domain" description="F-box" evidence="2">
    <location>
        <begin position="25"/>
        <end position="74"/>
    </location>
</feature>
<sequence>MKQREEKTENTKRKRRRQSSSSSLLNSTSSLPLDIASEILLKLPAESVLRFRCVSKLWSSITNERNFTDSFQTRRPKRLLLFFKEGERFFVFSLPQHNPNPNESYSYYASQPIDSYHMTYPKRCSYTMKTESVHGLICFQSSATPIVWNPSMRKFLTLPKPDKTWKNIKVFLGYDPVEGKHKVVCMPGSFNSSDECRVLTLGSSSDQESWRNVKHSHNHYPFPGKQKGVYHGRCINGVLYYPARLGDDLVIMSFDIRSEKFINVIKIPYQWYDMNWHNTTAMMIAYQGKLAWVRSCGDRISLWVLEDAEKHEWSKHILLPLSHYDQGLQNFKLVGVTDDGELVYVQNTAFKCVPVIYVDPKRQTFRRIEFRGIADDDFRQRNGLGDRRLRDLQSFPNHIETLLSL</sequence>
<dbReference type="InterPro" id="IPR011044">
    <property type="entry name" value="Quino_amine_DH_bsu"/>
</dbReference>
<dbReference type="SMART" id="SM00256">
    <property type="entry name" value="FBOX"/>
    <property type="match status" value="1"/>
</dbReference>